<evidence type="ECO:0000256" key="1">
    <source>
        <dbReference type="SAM" id="SignalP"/>
    </source>
</evidence>
<name>A0AAN9BWN0_9CAEN</name>
<gene>
    <name evidence="2" type="ORF">V1264_012547</name>
</gene>
<dbReference type="EMBL" id="JBAMIC010000002">
    <property type="protein sequence ID" value="KAK7113212.1"/>
    <property type="molecule type" value="Genomic_DNA"/>
</dbReference>
<dbReference type="Proteomes" id="UP001374579">
    <property type="component" value="Unassembled WGS sequence"/>
</dbReference>
<keyword evidence="3" id="KW-1185">Reference proteome</keyword>
<dbReference type="SUPFAM" id="SSF57603">
    <property type="entry name" value="FnI-like domain"/>
    <property type="match status" value="1"/>
</dbReference>
<dbReference type="AlphaFoldDB" id="A0AAN9BWN0"/>
<protein>
    <submittedName>
        <fullName evidence="2">Uncharacterized protein</fullName>
    </submittedName>
</protein>
<reference evidence="2 3" key="1">
    <citation type="submission" date="2024-02" db="EMBL/GenBank/DDBJ databases">
        <title>Chromosome-scale genome assembly of the rough periwinkle Littorina saxatilis.</title>
        <authorList>
            <person name="De Jode A."/>
            <person name="Faria R."/>
            <person name="Formenti G."/>
            <person name="Sims Y."/>
            <person name="Smith T.P."/>
            <person name="Tracey A."/>
            <person name="Wood J.M.D."/>
            <person name="Zagrodzka Z.B."/>
            <person name="Johannesson K."/>
            <person name="Butlin R.K."/>
            <person name="Leder E.H."/>
        </authorList>
    </citation>
    <scope>NUCLEOTIDE SEQUENCE [LARGE SCALE GENOMIC DNA]</scope>
    <source>
        <strain evidence="2">Snail1</strain>
        <tissue evidence="2">Muscle</tissue>
    </source>
</reference>
<sequence length="186" mass="20756">MRSLITYIIPAVVIGMVVTSPAPLVEEEKDAAAKRASSSCTVNGRVYQPGEIFSLPSSRCIKYRCLNGGYDFYEEGCDLDGECFPVGHTKNYRCRPYRCDASVMGQGKYYSVTPVGTQLCEDYYGQCRSPGEKFIYNMRGRVSRNCSCRVLGDRIEYTCNSYTAAPYSSSHYSVSFSSRNAQETSE</sequence>
<evidence type="ECO:0000313" key="3">
    <source>
        <dbReference type="Proteomes" id="UP001374579"/>
    </source>
</evidence>
<keyword evidence="1" id="KW-0732">Signal</keyword>
<feature type="chain" id="PRO_5042912580" evidence="1">
    <location>
        <begin position="20"/>
        <end position="186"/>
    </location>
</feature>
<evidence type="ECO:0000313" key="2">
    <source>
        <dbReference type="EMBL" id="KAK7113212.1"/>
    </source>
</evidence>
<organism evidence="2 3">
    <name type="scientific">Littorina saxatilis</name>
    <dbReference type="NCBI Taxonomy" id="31220"/>
    <lineage>
        <taxon>Eukaryota</taxon>
        <taxon>Metazoa</taxon>
        <taxon>Spiralia</taxon>
        <taxon>Lophotrochozoa</taxon>
        <taxon>Mollusca</taxon>
        <taxon>Gastropoda</taxon>
        <taxon>Caenogastropoda</taxon>
        <taxon>Littorinimorpha</taxon>
        <taxon>Littorinoidea</taxon>
        <taxon>Littorinidae</taxon>
        <taxon>Littorina</taxon>
    </lineage>
</organism>
<proteinExistence type="predicted"/>
<accession>A0AAN9BWN0</accession>
<comment type="caution">
    <text evidence="2">The sequence shown here is derived from an EMBL/GenBank/DDBJ whole genome shotgun (WGS) entry which is preliminary data.</text>
</comment>
<feature type="signal peptide" evidence="1">
    <location>
        <begin position="1"/>
        <end position="19"/>
    </location>
</feature>